<evidence type="ECO:0000313" key="3">
    <source>
        <dbReference type="Proteomes" id="UP001596203"/>
    </source>
</evidence>
<reference evidence="3" key="1">
    <citation type="journal article" date="2019" name="Int. J. Syst. Evol. Microbiol.">
        <title>The Global Catalogue of Microorganisms (GCM) 10K type strain sequencing project: providing services to taxonomists for standard genome sequencing and annotation.</title>
        <authorList>
            <consortium name="The Broad Institute Genomics Platform"/>
            <consortium name="The Broad Institute Genome Sequencing Center for Infectious Disease"/>
            <person name="Wu L."/>
            <person name="Ma J."/>
        </authorList>
    </citation>
    <scope>NUCLEOTIDE SEQUENCE [LARGE SCALE GENOMIC DNA]</scope>
    <source>
        <strain evidence="3">ZS-35-S2</strain>
    </source>
</reference>
<accession>A0ABW1KM58</accession>
<dbReference type="Proteomes" id="UP001596203">
    <property type="component" value="Unassembled WGS sequence"/>
</dbReference>
<feature type="region of interest" description="Disordered" evidence="1">
    <location>
        <begin position="1"/>
        <end position="35"/>
    </location>
</feature>
<evidence type="ECO:0000313" key="2">
    <source>
        <dbReference type="EMBL" id="MFC6022695.1"/>
    </source>
</evidence>
<gene>
    <name evidence="2" type="ORF">ACFP2T_41890</name>
</gene>
<proteinExistence type="predicted"/>
<dbReference type="RefSeq" id="WP_377432453.1">
    <property type="nucleotide sequence ID" value="NZ_JBHSPR010000064.1"/>
</dbReference>
<protein>
    <submittedName>
        <fullName evidence="2">Uncharacterized protein</fullName>
    </submittedName>
</protein>
<name>A0ABW1KM58_9ACTN</name>
<evidence type="ECO:0000256" key="1">
    <source>
        <dbReference type="SAM" id="MobiDB-lite"/>
    </source>
</evidence>
<comment type="caution">
    <text evidence="2">The sequence shown here is derived from an EMBL/GenBank/DDBJ whole genome shotgun (WGS) entry which is preliminary data.</text>
</comment>
<dbReference type="EMBL" id="JBHSPR010000064">
    <property type="protein sequence ID" value="MFC6022695.1"/>
    <property type="molecule type" value="Genomic_DNA"/>
</dbReference>
<organism evidence="2 3">
    <name type="scientific">Plantactinospora solaniradicis</name>
    <dbReference type="NCBI Taxonomy" id="1723736"/>
    <lineage>
        <taxon>Bacteria</taxon>
        <taxon>Bacillati</taxon>
        <taxon>Actinomycetota</taxon>
        <taxon>Actinomycetes</taxon>
        <taxon>Micromonosporales</taxon>
        <taxon>Micromonosporaceae</taxon>
        <taxon>Plantactinospora</taxon>
    </lineage>
</organism>
<feature type="compositionally biased region" description="Basic and acidic residues" evidence="1">
    <location>
        <begin position="1"/>
        <end position="21"/>
    </location>
</feature>
<keyword evidence="3" id="KW-1185">Reference proteome</keyword>
<sequence>MSRQGDLRTGDVLDQHVDVRHRGGPGGRSAAAAGAAGGTTVSPFVLGHWPLAGYILGGGLPRRGPVIR</sequence>